<keyword evidence="1" id="KW-1133">Transmembrane helix</keyword>
<feature type="transmembrane region" description="Helical" evidence="1">
    <location>
        <begin position="67"/>
        <end position="93"/>
    </location>
</feature>
<dbReference type="EMBL" id="GGFL01008331">
    <property type="protein sequence ID" value="MBW72509.1"/>
    <property type="molecule type" value="Transcribed_RNA"/>
</dbReference>
<proteinExistence type="predicted"/>
<dbReference type="AlphaFoldDB" id="A0A2M4D4P0"/>
<keyword evidence="1" id="KW-0472">Membrane</keyword>
<accession>A0A2M4D4P0</accession>
<sequence>MVFRSQIYSLLSLATVCFLFYSFVLSAQSYNNSVLTHYLFCFLPLFNIISFLRFHTFSRSLSHRHTYSPFVIVSQFCLAISPVFGSNLMFYYVF</sequence>
<name>A0A2M4D4P0_ANODA</name>
<protein>
    <submittedName>
        <fullName evidence="2">Uncharacterized protein</fullName>
    </submittedName>
</protein>
<keyword evidence="1" id="KW-0812">Transmembrane</keyword>
<feature type="transmembrane region" description="Helical" evidence="1">
    <location>
        <begin position="36"/>
        <end position="55"/>
    </location>
</feature>
<organism evidence="2">
    <name type="scientific">Anopheles darlingi</name>
    <name type="common">Mosquito</name>
    <dbReference type="NCBI Taxonomy" id="43151"/>
    <lineage>
        <taxon>Eukaryota</taxon>
        <taxon>Metazoa</taxon>
        <taxon>Ecdysozoa</taxon>
        <taxon>Arthropoda</taxon>
        <taxon>Hexapoda</taxon>
        <taxon>Insecta</taxon>
        <taxon>Pterygota</taxon>
        <taxon>Neoptera</taxon>
        <taxon>Endopterygota</taxon>
        <taxon>Diptera</taxon>
        <taxon>Nematocera</taxon>
        <taxon>Culicoidea</taxon>
        <taxon>Culicidae</taxon>
        <taxon>Anophelinae</taxon>
        <taxon>Anopheles</taxon>
    </lineage>
</organism>
<reference evidence="2" key="1">
    <citation type="submission" date="2018-01" db="EMBL/GenBank/DDBJ databases">
        <title>An insight into the sialome of Amazonian anophelines.</title>
        <authorList>
            <person name="Ribeiro J.M."/>
            <person name="Scarpassa V."/>
            <person name="Calvo E."/>
        </authorList>
    </citation>
    <scope>NUCLEOTIDE SEQUENCE</scope>
</reference>
<evidence type="ECO:0000256" key="1">
    <source>
        <dbReference type="SAM" id="Phobius"/>
    </source>
</evidence>
<evidence type="ECO:0000313" key="2">
    <source>
        <dbReference type="EMBL" id="MBW72509.1"/>
    </source>
</evidence>